<dbReference type="Proteomes" id="UP000008936">
    <property type="component" value="Chromosome"/>
</dbReference>
<dbReference type="KEGG" id="ypn:YPN_1978"/>
<reference evidence="1 2" key="1">
    <citation type="journal article" date="2006" name="J. Bacteriol.">
        <title>Complete genome sequence of Yersinia pestis strains Antiqua and Nepal516: evidence of gene reduction in an emerging pathogen.</title>
        <authorList>
            <person name="Chain P.S."/>
            <person name="Hu P."/>
            <person name="Malfatti S.A."/>
            <person name="Radnedge L."/>
            <person name="Larimer F."/>
            <person name="Vergez L.M."/>
            <person name="Worsham P."/>
            <person name="Chu M.C."/>
            <person name="Andersen G.L."/>
        </authorList>
    </citation>
    <scope>NUCLEOTIDE SEQUENCE [LARGE SCALE GENOMIC DNA]</scope>
    <source>
        <strain evidence="1 2">Nepal516</strain>
    </source>
</reference>
<sequence length="53" mass="6144">MPMFNMPMFNMPMDNMPMDNAPMRQWSVRFVPPGSLTLLSMLYPLLITSFDGM</sequence>
<dbReference type="AlphaFoldDB" id="A0A0H2YHG4"/>
<protein>
    <submittedName>
        <fullName evidence="1">Uncharacterized protein</fullName>
    </submittedName>
</protein>
<gene>
    <name evidence="1" type="ordered locus">YPN_1978</name>
</gene>
<name>A0A0H2YHG4_YERPN</name>
<proteinExistence type="predicted"/>
<dbReference type="HOGENOM" id="CLU_215050_0_0_6"/>
<evidence type="ECO:0000313" key="1">
    <source>
        <dbReference type="EMBL" id="ABG18307.1"/>
    </source>
</evidence>
<organism evidence="1 2">
    <name type="scientific">Yersinia pestis bv. Antiqua (strain Nepal516)</name>
    <dbReference type="NCBI Taxonomy" id="377628"/>
    <lineage>
        <taxon>Bacteria</taxon>
        <taxon>Pseudomonadati</taxon>
        <taxon>Pseudomonadota</taxon>
        <taxon>Gammaproteobacteria</taxon>
        <taxon>Enterobacterales</taxon>
        <taxon>Yersiniaceae</taxon>
        <taxon>Yersinia</taxon>
    </lineage>
</organism>
<dbReference type="RefSeq" id="WP_002224585.1">
    <property type="nucleotide sequence ID" value="NC_008149.1"/>
</dbReference>
<evidence type="ECO:0000313" key="2">
    <source>
        <dbReference type="Proteomes" id="UP000008936"/>
    </source>
</evidence>
<accession>A0A0H2YHG4</accession>
<dbReference type="EMBL" id="CP000305">
    <property type="protein sequence ID" value="ABG18307.1"/>
    <property type="molecule type" value="Genomic_DNA"/>
</dbReference>